<dbReference type="EMBL" id="CAXAMN010023929">
    <property type="protein sequence ID" value="CAK9082386.1"/>
    <property type="molecule type" value="Genomic_DNA"/>
</dbReference>
<evidence type="ECO:0000313" key="2">
    <source>
        <dbReference type="EMBL" id="CAK9082386.1"/>
    </source>
</evidence>
<proteinExistence type="predicted"/>
<feature type="compositionally biased region" description="Basic and acidic residues" evidence="1">
    <location>
        <begin position="91"/>
        <end position="101"/>
    </location>
</feature>
<comment type="caution">
    <text evidence="2">The sequence shown here is derived from an EMBL/GenBank/DDBJ whole genome shotgun (WGS) entry which is preliminary data.</text>
</comment>
<name>A0ABP0Q3X9_9DINO</name>
<organism evidence="2 3">
    <name type="scientific">Durusdinium trenchii</name>
    <dbReference type="NCBI Taxonomy" id="1381693"/>
    <lineage>
        <taxon>Eukaryota</taxon>
        <taxon>Sar</taxon>
        <taxon>Alveolata</taxon>
        <taxon>Dinophyceae</taxon>
        <taxon>Suessiales</taxon>
        <taxon>Symbiodiniaceae</taxon>
        <taxon>Durusdinium</taxon>
    </lineage>
</organism>
<evidence type="ECO:0000256" key="1">
    <source>
        <dbReference type="SAM" id="MobiDB-lite"/>
    </source>
</evidence>
<sequence>MSDELHNFDYQRAAQPSTSVEGLTFQQRKRLEGRRRSLELQALLCDEEGTEGEPKEREQAAVADVILPISKEEQYWQEVWQIAKIARNDAEANDARVDKDLSGGPSPFDVSERMTTQAFELVSFDCVP</sequence>
<feature type="region of interest" description="Disordered" evidence="1">
    <location>
        <begin position="1"/>
        <end position="26"/>
    </location>
</feature>
<dbReference type="Proteomes" id="UP001642484">
    <property type="component" value="Unassembled WGS sequence"/>
</dbReference>
<reference evidence="2 3" key="1">
    <citation type="submission" date="2024-02" db="EMBL/GenBank/DDBJ databases">
        <authorList>
            <person name="Chen Y."/>
            <person name="Shah S."/>
            <person name="Dougan E. K."/>
            <person name="Thang M."/>
            <person name="Chan C."/>
        </authorList>
    </citation>
    <scope>NUCLEOTIDE SEQUENCE [LARGE SCALE GENOMIC DNA]</scope>
</reference>
<feature type="region of interest" description="Disordered" evidence="1">
    <location>
        <begin position="91"/>
        <end position="110"/>
    </location>
</feature>
<keyword evidence="3" id="KW-1185">Reference proteome</keyword>
<protein>
    <submittedName>
        <fullName evidence="2">Uncharacterized protein</fullName>
    </submittedName>
</protein>
<evidence type="ECO:0000313" key="3">
    <source>
        <dbReference type="Proteomes" id="UP001642484"/>
    </source>
</evidence>
<gene>
    <name evidence="2" type="ORF">CCMP2556_LOCUS40245</name>
</gene>
<accession>A0ABP0Q3X9</accession>
<feature type="compositionally biased region" description="Polar residues" evidence="1">
    <location>
        <begin position="14"/>
        <end position="26"/>
    </location>
</feature>